<dbReference type="Pfam" id="PF03235">
    <property type="entry name" value="GmrSD_N"/>
    <property type="match status" value="1"/>
</dbReference>
<dbReference type="Proteomes" id="UP000280307">
    <property type="component" value="Unassembled WGS sequence"/>
</dbReference>
<reference evidence="3 4" key="1">
    <citation type="submission" date="2018-12" db="EMBL/GenBank/DDBJ databases">
        <title>Genome Sequence of Candidatus Viridilinea halotolerans isolated from saline sulfide-rich spring.</title>
        <authorList>
            <person name="Grouzdev D.S."/>
            <person name="Burganskaya E.I."/>
            <person name="Krutkina M.S."/>
            <person name="Sukhacheva M.V."/>
            <person name="Gorlenko V.M."/>
        </authorList>
    </citation>
    <scope>NUCLEOTIDE SEQUENCE [LARGE SCALE GENOMIC DNA]</scope>
    <source>
        <strain evidence="3">Chok-6</strain>
    </source>
</reference>
<proteinExistence type="predicted"/>
<feature type="domain" description="GmrSD restriction endonucleases C-terminal" evidence="2">
    <location>
        <begin position="442"/>
        <end position="585"/>
    </location>
</feature>
<dbReference type="PANTHER" id="PTHR35149">
    <property type="entry name" value="SLL5132 PROTEIN"/>
    <property type="match status" value="1"/>
</dbReference>
<evidence type="ECO:0000259" key="2">
    <source>
        <dbReference type="Pfam" id="PF07510"/>
    </source>
</evidence>
<name>A0A426TSL6_9CHLR</name>
<dbReference type="InterPro" id="IPR011089">
    <property type="entry name" value="GmrSD_C"/>
</dbReference>
<evidence type="ECO:0000313" key="4">
    <source>
        <dbReference type="Proteomes" id="UP000280307"/>
    </source>
</evidence>
<comment type="caution">
    <text evidence="3">The sequence shown here is derived from an EMBL/GenBank/DDBJ whole genome shotgun (WGS) entry which is preliminary data.</text>
</comment>
<dbReference type="AlphaFoldDB" id="A0A426TSL6"/>
<sequence>MKKKTLSSLFAELLYRIPDYQRGYAWGEKQWKDFIEDIDALVDEQVSSHYAGTVVIYDYRGNPPTQPYGIEDLEVVDVIDGQQRLTTVCLYLAVIFRALIQQGETAYESMIAKYLYAGATCRLTLNNDTADLFYNLLKTGHPTTPAQTPHQQRLQNAHSRLQEHIDEQLKVRGTEGVAYLRELYKAITSKLNFTFYAIREESEIGMTFELMNSRGKGLSTLELLKNYLMHWVSRNESDRAGRDTLTKIINSSWKAVYINLGRSAGNEDQFLRIAWTLYCSANPKHWNGYDGFKADQYIPLRSFTKRSKEATRAFIIGFTEGLAELSNHYAAIISPRASNVAGEELRWLAKIHHTGNIANFLPLLVAARQHRVEQRLSEGDYIALLKALECYAYRVFLHAMRRSNAGRTIFFRWGHDLFNGNQSSASLTRQIHGLTRHYAPEKAFLADNAEPDHWYRTRHLLKYTLFEYELHLLKEYGHGTEPTLTWSQLSDSTIEHILPQSLPARSHWKKVWSAKEFERCVHDIGNLVLTRDNASYSNFEFARKKGDTNLTHCYSNSDIRQERDLGRYEDWTPQEFFQRRATIVAWINERWKTEGAEVDPLLADVEVDEDDETALLSEVDAV</sequence>
<evidence type="ECO:0000313" key="3">
    <source>
        <dbReference type="EMBL" id="RRR67077.1"/>
    </source>
</evidence>
<gene>
    <name evidence="3" type="ORF">EI684_19570</name>
</gene>
<dbReference type="Pfam" id="PF07510">
    <property type="entry name" value="GmrSD_C"/>
    <property type="match status" value="1"/>
</dbReference>
<organism evidence="3 4">
    <name type="scientific">Candidatus Viridilinea halotolerans</name>
    <dbReference type="NCBI Taxonomy" id="2491704"/>
    <lineage>
        <taxon>Bacteria</taxon>
        <taxon>Bacillati</taxon>
        <taxon>Chloroflexota</taxon>
        <taxon>Chloroflexia</taxon>
        <taxon>Chloroflexales</taxon>
        <taxon>Chloroflexineae</taxon>
        <taxon>Oscillochloridaceae</taxon>
        <taxon>Candidatus Viridilinea</taxon>
    </lineage>
</organism>
<dbReference type="InterPro" id="IPR004919">
    <property type="entry name" value="GmrSD_N"/>
</dbReference>
<dbReference type="EMBL" id="RSAS01000811">
    <property type="protein sequence ID" value="RRR67077.1"/>
    <property type="molecule type" value="Genomic_DNA"/>
</dbReference>
<accession>A0A426TSL6</accession>
<protein>
    <submittedName>
        <fullName evidence="3">DUF262 domain-containing protein</fullName>
    </submittedName>
</protein>
<feature type="domain" description="GmrSD restriction endonucleases N-terminal" evidence="1">
    <location>
        <begin position="9"/>
        <end position="229"/>
    </location>
</feature>
<evidence type="ECO:0000259" key="1">
    <source>
        <dbReference type="Pfam" id="PF03235"/>
    </source>
</evidence>
<dbReference type="PANTHER" id="PTHR35149:SF1">
    <property type="entry name" value="DUF5655 DOMAIN-CONTAINING PROTEIN"/>
    <property type="match status" value="1"/>
</dbReference>